<evidence type="ECO:0000256" key="1">
    <source>
        <dbReference type="ARBA" id="ARBA00004651"/>
    </source>
</evidence>
<protein>
    <submittedName>
        <fullName evidence="8">Exporters of the RND superfamily</fullName>
    </submittedName>
</protein>
<keyword evidence="3 6" id="KW-0812">Transmembrane</keyword>
<dbReference type="RefSeq" id="WP_011735815.1">
    <property type="nucleotide sequence ID" value="NC_008609.1"/>
</dbReference>
<evidence type="ECO:0000256" key="3">
    <source>
        <dbReference type="ARBA" id="ARBA00022692"/>
    </source>
</evidence>
<accession>A1AQC9</accession>
<reference evidence="8 9" key="1">
    <citation type="submission" date="2006-10" db="EMBL/GenBank/DDBJ databases">
        <title>Complete sequence of chromosome of Pelobacter propionicus DSM 2379.</title>
        <authorList>
            <consortium name="US DOE Joint Genome Institute"/>
            <person name="Copeland A."/>
            <person name="Lucas S."/>
            <person name="Lapidus A."/>
            <person name="Barry K."/>
            <person name="Detter J.C."/>
            <person name="Glavina del Rio T."/>
            <person name="Hammon N."/>
            <person name="Israni S."/>
            <person name="Dalin E."/>
            <person name="Tice H."/>
            <person name="Pitluck S."/>
            <person name="Saunders E."/>
            <person name="Brettin T."/>
            <person name="Bruce D."/>
            <person name="Han C."/>
            <person name="Tapia R."/>
            <person name="Schmutz J."/>
            <person name="Larimer F."/>
            <person name="Land M."/>
            <person name="Hauser L."/>
            <person name="Kyrpides N."/>
            <person name="Kim E."/>
            <person name="Lovley D."/>
            <person name="Richardson P."/>
        </authorList>
    </citation>
    <scope>NUCLEOTIDE SEQUENCE [LARGE SCALE GENOMIC DNA]</scope>
    <source>
        <strain evidence="9">DSM 2379 / NBRC 103807 / OttBd1</strain>
    </source>
</reference>
<dbReference type="InterPro" id="IPR000731">
    <property type="entry name" value="SSD"/>
</dbReference>
<organism evidence="8 9">
    <name type="scientific">Pelobacter propionicus (strain DSM 2379 / NBRC 103807 / OttBd1)</name>
    <dbReference type="NCBI Taxonomy" id="338966"/>
    <lineage>
        <taxon>Bacteria</taxon>
        <taxon>Pseudomonadati</taxon>
        <taxon>Thermodesulfobacteriota</taxon>
        <taxon>Desulfuromonadia</taxon>
        <taxon>Desulfuromonadales</taxon>
        <taxon>Desulfuromonadaceae</taxon>
        <taxon>Pelobacter</taxon>
    </lineage>
</organism>
<feature type="transmembrane region" description="Helical" evidence="6">
    <location>
        <begin position="715"/>
        <end position="734"/>
    </location>
</feature>
<comment type="subcellular location">
    <subcellularLocation>
        <location evidence="1">Cell membrane</location>
        <topology evidence="1">Multi-pass membrane protein</topology>
    </subcellularLocation>
</comment>
<dbReference type="Pfam" id="PF03176">
    <property type="entry name" value="MMPL"/>
    <property type="match status" value="2"/>
</dbReference>
<evidence type="ECO:0000259" key="7">
    <source>
        <dbReference type="PROSITE" id="PS50156"/>
    </source>
</evidence>
<dbReference type="GO" id="GO:0005886">
    <property type="term" value="C:plasma membrane"/>
    <property type="evidence" value="ECO:0007669"/>
    <property type="project" value="UniProtKB-SubCell"/>
</dbReference>
<feature type="transmembrane region" description="Helical" evidence="6">
    <location>
        <begin position="18"/>
        <end position="37"/>
    </location>
</feature>
<evidence type="ECO:0000256" key="6">
    <source>
        <dbReference type="SAM" id="Phobius"/>
    </source>
</evidence>
<feature type="transmembrane region" description="Helical" evidence="6">
    <location>
        <begin position="767"/>
        <end position="788"/>
    </location>
</feature>
<dbReference type="AlphaFoldDB" id="A1AQC9"/>
<dbReference type="STRING" id="338966.Ppro_1940"/>
<feature type="transmembrane region" description="Helical" evidence="6">
    <location>
        <begin position="231"/>
        <end position="250"/>
    </location>
</feature>
<dbReference type="InterPro" id="IPR004869">
    <property type="entry name" value="MMPL_dom"/>
</dbReference>
<feature type="domain" description="SSD" evidence="7">
    <location>
        <begin position="252"/>
        <end position="382"/>
    </location>
</feature>
<dbReference type="PANTHER" id="PTHR33406:SF13">
    <property type="entry name" value="MEMBRANE PROTEIN YDFJ"/>
    <property type="match status" value="1"/>
</dbReference>
<gene>
    <name evidence="8" type="ordered locus">Ppro_1940</name>
</gene>
<dbReference type="InterPro" id="IPR050545">
    <property type="entry name" value="Mycobact_MmpL"/>
</dbReference>
<name>A1AQC9_PELPD</name>
<dbReference type="Proteomes" id="UP000006732">
    <property type="component" value="Chromosome"/>
</dbReference>
<feature type="transmembrane region" description="Helical" evidence="6">
    <location>
        <begin position="287"/>
        <end position="304"/>
    </location>
</feature>
<feature type="transmembrane region" description="Helical" evidence="6">
    <location>
        <begin position="257"/>
        <end position="281"/>
    </location>
</feature>
<proteinExistence type="predicted"/>
<dbReference type="OrthoDB" id="9803781at2"/>
<keyword evidence="5 6" id="KW-0472">Membrane</keyword>
<feature type="transmembrane region" description="Helical" evidence="6">
    <location>
        <begin position="819"/>
        <end position="836"/>
    </location>
</feature>
<keyword evidence="2" id="KW-1003">Cell membrane</keyword>
<feature type="transmembrane region" description="Helical" evidence="6">
    <location>
        <begin position="842"/>
        <end position="864"/>
    </location>
</feature>
<dbReference type="SUPFAM" id="SSF82866">
    <property type="entry name" value="Multidrug efflux transporter AcrB transmembrane domain"/>
    <property type="match status" value="2"/>
</dbReference>
<feature type="transmembrane region" description="Helical" evidence="6">
    <location>
        <begin position="741"/>
        <end position="761"/>
    </location>
</feature>
<sequence>MLKLKDTIIDVSIRRYKLVAVAIVLFTIVTGAFFPMITIDTDPENMLEKDEPVRVFHNQSKKRFNLSETIVLGVVNERDPDGVFNPETLRRVYELTEFARTLRWEDTKNPGHTSGVIETDMIAPSLVDHMTQDGPGTLRFEWLMAAPPETREEARAIRDKALSNPLLKDQMVSWDGKALCLYLPLTDKLLSYRVYEELNKKIGQLGGDDQYHIAGLPVAESAVGVEMFNQMTVAAPLTMLVIFGLLLLFFRRLTLIILPMIVATVAVVSALGLMIACGYPVHILSSMLPIFLMPIAICDSVHILSDFFECYTQEKGRAQTIREVMGALFAPITSTSLTTAAGFLSFVTTDIPPARVFGVFVALGVMIAWATTVLLVPAYVMMLPERVLEGFGRDTTAAAERHTRLGVFLQWLGGFACRRAKPVLGVLALLIVVATWGISRITINDNYAKRFSTGHPIRTADQALNRHFGGTYTAYLVLEETRGAKPTSRDVAELDQALVEAAGGIEDSSGTKQTLVAELRRRLPLFARRSDSRQELLDEAVKFLDERFQGSAKDKAYVSRELKSFFEGEKERLKPFKRPEVLRYMAGLQAHLVHAGIVGKTTSAADVVSKVNQELIDGRAEHFRVPDSFRGVSECYLQYQQSHRPDDLWHLVTPDYGSAAIRMQFKQGDSTQTDKAVRAVDTYLKANPPPLGLSHRWAGLHYVNLVFQEIMFRQMLGSFVGSFIIVFVMMAVLFRSLLWATACMLPLSITIAAIYGITGIVGKDYDMPVAVMSAITLGIAVDFAIHFLERSRRLYRETGSWKATVPLVFGEPALAISRNVLVVALGFLPLMVAHLVPYKITAVLLFGILSTSGLVTLLFLPALLTVAEKRFFGTAAG</sequence>
<dbReference type="eggNOG" id="COG1033">
    <property type="taxonomic scope" value="Bacteria"/>
</dbReference>
<dbReference type="KEGG" id="ppd:Ppro_1940"/>
<evidence type="ECO:0000256" key="2">
    <source>
        <dbReference type="ARBA" id="ARBA00022475"/>
    </source>
</evidence>
<evidence type="ECO:0000313" key="8">
    <source>
        <dbReference type="EMBL" id="ABK99549.1"/>
    </source>
</evidence>
<dbReference type="PROSITE" id="PS50156">
    <property type="entry name" value="SSD"/>
    <property type="match status" value="1"/>
</dbReference>
<dbReference type="PANTHER" id="PTHR33406">
    <property type="entry name" value="MEMBRANE PROTEIN MJ1562-RELATED"/>
    <property type="match status" value="1"/>
</dbReference>
<feature type="transmembrane region" description="Helical" evidence="6">
    <location>
        <begin position="356"/>
        <end position="380"/>
    </location>
</feature>
<dbReference type="EMBL" id="CP000482">
    <property type="protein sequence ID" value="ABK99549.1"/>
    <property type="molecule type" value="Genomic_DNA"/>
</dbReference>
<feature type="transmembrane region" description="Helical" evidence="6">
    <location>
        <begin position="324"/>
        <end position="344"/>
    </location>
</feature>
<dbReference type="Gene3D" id="1.20.1640.10">
    <property type="entry name" value="Multidrug efflux transporter AcrB transmembrane domain"/>
    <property type="match status" value="2"/>
</dbReference>
<feature type="transmembrane region" description="Helical" evidence="6">
    <location>
        <begin position="423"/>
        <end position="443"/>
    </location>
</feature>
<keyword evidence="4 6" id="KW-1133">Transmembrane helix</keyword>
<evidence type="ECO:0000256" key="4">
    <source>
        <dbReference type="ARBA" id="ARBA00022989"/>
    </source>
</evidence>
<keyword evidence="9" id="KW-1185">Reference proteome</keyword>
<evidence type="ECO:0000256" key="5">
    <source>
        <dbReference type="ARBA" id="ARBA00023136"/>
    </source>
</evidence>
<evidence type="ECO:0000313" key="9">
    <source>
        <dbReference type="Proteomes" id="UP000006732"/>
    </source>
</evidence>
<dbReference type="HOGENOM" id="CLU_008861_3_0_7"/>